<gene>
    <name evidence="2" type="ORF">Slati_3971400</name>
</gene>
<protein>
    <recommendedName>
        <fullName evidence="1">Reverse transcriptase zinc-binding domain-containing protein</fullName>
    </recommendedName>
</protein>
<comment type="caution">
    <text evidence="2">The sequence shown here is derived from an EMBL/GenBank/DDBJ whole genome shotgun (WGS) entry which is preliminary data.</text>
</comment>
<evidence type="ECO:0000259" key="1">
    <source>
        <dbReference type="Pfam" id="PF13966"/>
    </source>
</evidence>
<reference evidence="2" key="1">
    <citation type="submission" date="2020-06" db="EMBL/GenBank/DDBJ databases">
        <authorList>
            <person name="Li T."/>
            <person name="Hu X."/>
            <person name="Zhang T."/>
            <person name="Song X."/>
            <person name="Zhang H."/>
            <person name="Dai N."/>
            <person name="Sheng W."/>
            <person name="Hou X."/>
            <person name="Wei L."/>
        </authorList>
    </citation>
    <scope>NUCLEOTIDE SEQUENCE</scope>
    <source>
        <strain evidence="2">KEN1</strain>
        <tissue evidence="2">Leaf</tissue>
    </source>
</reference>
<dbReference type="Pfam" id="PF13966">
    <property type="entry name" value="zf-RVT"/>
    <property type="match status" value="1"/>
</dbReference>
<evidence type="ECO:0000313" key="2">
    <source>
        <dbReference type="EMBL" id="KAL0406575.1"/>
    </source>
</evidence>
<name>A0AAW2TQ41_9LAMI</name>
<proteinExistence type="predicted"/>
<dbReference type="AlphaFoldDB" id="A0AAW2TQ41"/>
<feature type="domain" description="Reverse transcriptase zinc-binding" evidence="1">
    <location>
        <begin position="12"/>
        <end position="92"/>
    </location>
</feature>
<organism evidence="2">
    <name type="scientific">Sesamum latifolium</name>
    <dbReference type="NCBI Taxonomy" id="2727402"/>
    <lineage>
        <taxon>Eukaryota</taxon>
        <taxon>Viridiplantae</taxon>
        <taxon>Streptophyta</taxon>
        <taxon>Embryophyta</taxon>
        <taxon>Tracheophyta</taxon>
        <taxon>Spermatophyta</taxon>
        <taxon>Magnoliopsida</taxon>
        <taxon>eudicotyledons</taxon>
        <taxon>Gunneridae</taxon>
        <taxon>Pentapetalae</taxon>
        <taxon>asterids</taxon>
        <taxon>lamiids</taxon>
        <taxon>Lamiales</taxon>
        <taxon>Pedaliaceae</taxon>
        <taxon>Sesamum</taxon>
    </lineage>
</organism>
<reference evidence="2" key="2">
    <citation type="journal article" date="2024" name="Plant">
        <title>Genomic evolution and insights into agronomic trait innovations of Sesamum species.</title>
        <authorList>
            <person name="Miao H."/>
            <person name="Wang L."/>
            <person name="Qu L."/>
            <person name="Liu H."/>
            <person name="Sun Y."/>
            <person name="Le M."/>
            <person name="Wang Q."/>
            <person name="Wei S."/>
            <person name="Zheng Y."/>
            <person name="Lin W."/>
            <person name="Duan Y."/>
            <person name="Cao H."/>
            <person name="Xiong S."/>
            <person name="Wang X."/>
            <person name="Wei L."/>
            <person name="Li C."/>
            <person name="Ma Q."/>
            <person name="Ju M."/>
            <person name="Zhao R."/>
            <person name="Li G."/>
            <person name="Mu C."/>
            <person name="Tian Q."/>
            <person name="Mei H."/>
            <person name="Zhang T."/>
            <person name="Gao T."/>
            <person name="Zhang H."/>
        </authorList>
    </citation>
    <scope>NUCLEOTIDE SEQUENCE</scope>
    <source>
        <strain evidence="2">KEN1</strain>
    </source>
</reference>
<accession>A0AAW2TQ41</accession>
<dbReference type="EMBL" id="JACGWN010000014">
    <property type="protein sequence ID" value="KAL0406575.1"/>
    <property type="molecule type" value="Genomic_DNA"/>
</dbReference>
<dbReference type="PANTHER" id="PTHR33116:SF84">
    <property type="entry name" value="RNA-DIRECTED DNA POLYMERASE"/>
    <property type="match status" value="1"/>
</dbReference>
<sequence length="156" mass="18299">MAGWSSSKGLETSKAYEYFRLKRTRQPWQSAIWMAFIPPKYSFILWLGLRGRLSTRDRLTFLQEDESCSLCINAQESAKHLFFECPCSDFVWSHIRHWLGISRHMSTLLSVVKWLKKEKDGLLRAEQSKTHRFGMHGLQPLETPKPSYFLRQSTVS</sequence>
<dbReference type="PANTHER" id="PTHR33116">
    <property type="entry name" value="REVERSE TRANSCRIPTASE ZINC-BINDING DOMAIN-CONTAINING PROTEIN-RELATED-RELATED"/>
    <property type="match status" value="1"/>
</dbReference>
<dbReference type="InterPro" id="IPR026960">
    <property type="entry name" value="RVT-Znf"/>
</dbReference>